<keyword evidence="4" id="KW-0548">Nucleotidyltransferase</keyword>
<gene>
    <name evidence="7" type="ORF">U3653_24780</name>
</gene>
<evidence type="ECO:0000256" key="1">
    <source>
        <dbReference type="ARBA" id="ARBA00006890"/>
    </source>
</evidence>
<dbReference type="PANTHER" id="PTHR43197:SF1">
    <property type="entry name" value="UTP--GLUCOSE-1-PHOSPHATE URIDYLYLTRANSFERASE"/>
    <property type="match status" value="1"/>
</dbReference>
<sequence length="289" mass="30977">MTVRKAVIAAAGLGTRMYPITKTIDKAMLPLGRRPAIDYMIRECARAGVEQIAIVVREGSTQIQHYYGCDSDLRELLALRGWEDKATALDETASVPELVFLEQSLKEGYGTAIPVLLAREFVGDDSFFYLSSDDLLADESGASTLASLAETAGDSYGIVGQPATPENLGRYGLLATEEIGGALYLRGIAEKAKEIPDDGRPLLINISRYVFPATFFATLASVETDPGSGEIYLTDGLAAVSSADPEAVRVQRSHGDYFDLGSVDGLVAAVNYFSTAEREAENSSMLSPV</sequence>
<comment type="caution">
    <text evidence="7">The sequence shown here is derived from an EMBL/GenBank/DDBJ whole genome shotgun (WGS) entry which is preliminary data.</text>
</comment>
<evidence type="ECO:0000256" key="4">
    <source>
        <dbReference type="ARBA" id="ARBA00022695"/>
    </source>
</evidence>
<comment type="similarity">
    <text evidence="1">Belongs to the UDPGP type 2 family.</text>
</comment>
<keyword evidence="3" id="KW-0808">Transferase</keyword>
<organism evidence="7 8">
    <name type="scientific">Nocardia implantans</name>
    <dbReference type="NCBI Taxonomy" id="3108168"/>
    <lineage>
        <taxon>Bacteria</taxon>
        <taxon>Bacillati</taxon>
        <taxon>Actinomycetota</taxon>
        <taxon>Actinomycetes</taxon>
        <taxon>Mycobacteriales</taxon>
        <taxon>Nocardiaceae</taxon>
        <taxon>Nocardia</taxon>
    </lineage>
</organism>
<dbReference type="InterPro" id="IPR005835">
    <property type="entry name" value="NTP_transferase_dom"/>
</dbReference>
<keyword evidence="8" id="KW-1185">Reference proteome</keyword>
<dbReference type="RefSeq" id="WP_195082438.1">
    <property type="nucleotide sequence ID" value="NZ_JAYESH010000004.1"/>
</dbReference>
<evidence type="ECO:0000256" key="2">
    <source>
        <dbReference type="ARBA" id="ARBA00012415"/>
    </source>
</evidence>
<protein>
    <recommendedName>
        <fullName evidence="2">UTP--glucose-1-phosphate uridylyltransferase</fullName>
        <ecNumber evidence="2">2.7.7.9</ecNumber>
    </recommendedName>
</protein>
<accession>A0ABU6B0H7</accession>
<evidence type="ECO:0000313" key="8">
    <source>
        <dbReference type="Proteomes" id="UP001348098"/>
    </source>
</evidence>
<dbReference type="Pfam" id="PF00483">
    <property type="entry name" value="NTP_transferase"/>
    <property type="match status" value="1"/>
</dbReference>
<proteinExistence type="inferred from homology"/>
<dbReference type="SUPFAM" id="SSF53448">
    <property type="entry name" value="Nucleotide-diphospho-sugar transferases"/>
    <property type="match status" value="1"/>
</dbReference>
<comment type="catalytic activity">
    <reaction evidence="5">
        <text>alpha-D-glucose 1-phosphate + UTP + H(+) = UDP-alpha-D-glucose + diphosphate</text>
        <dbReference type="Rhea" id="RHEA:19889"/>
        <dbReference type="ChEBI" id="CHEBI:15378"/>
        <dbReference type="ChEBI" id="CHEBI:33019"/>
        <dbReference type="ChEBI" id="CHEBI:46398"/>
        <dbReference type="ChEBI" id="CHEBI:58601"/>
        <dbReference type="ChEBI" id="CHEBI:58885"/>
        <dbReference type="EC" id="2.7.7.9"/>
    </reaction>
</comment>
<evidence type="ECO:0000256" key="3">
    <source>
        <dbReference type="ARBA" id="ARBA00022679"/>
    </source>
</evidence>
<dbReference type="Proteomes" id="UP001348098">
    <property type="component" value="Unassembled WGS sequence"/>
</dbReference>
<dbReference type="PANTHER" id="PTHR43197">
    <property type="entry name" value="UTP--GLUCOSE-1-PHOSPHATE URIDYLYLTRANSFERASE"/>
    <property type="match status" value="1"/>
</dbReference>
<dbReference type="InterPro" id="IPR029044">
    <property type="entry name" value="Nucleotide-diphossugar_trans"/>
</dbReference>
<dbReference type="EC" id="2.7.7.9" evidence="2"/>
<dbReference type="InterPro" id="IPR005771">
    <property type="entry name" value="GalU_uridylyltTrfase_bac/arc"/>
</dbReference>
<evidence type="ECO:0000313" key="7">
    <source>
        <dbReference type="EMBL" id="MEB3513255.1"/>
    </source>
</evidence>
<feature type="domain" description="Nucleotidyl transferase" evidence="6">
    <location>
        <begin position="5"/>
        <end position="270"/>
    </location>
</feature>
<name>A0ABU6B0H7_9NOCA</name>
<dbReference type="EMBL" id="JAYKYQ010000011">
    <property type="protein sequence ID" value="MEB3513255.1"/>
    <property type="molecule type" value="Genomic_DNA"/>
</dbReference>
<reference evidence="7 8" key="1">
    <citation type="submission" date="2023-12" db="EMBL/GenBank/DDBJ databases">
        <title>novel species in genus Nocarida.</title>
        <authorList>
            <person name="Li Z."/>
        </authorList>
    </citation>
    <scope>NUCLEOTIDE SEQUENCE [LARGE SCALE GENOMIC DNA]</scope>
    <source>
        <strain evidence="7 8">CDC186</strain>
    </source>
</reference>
<evidence type="ECO:0000259" key="6">
    <source>
        <dbReference type="Pfam" id="PF00483"/>
    </source>
</evidence>
<dbReference type="Gene3D" id="3.90.550.10">
    <property type="entry name" value="Spore Coat Polysaccharide Biosynthesis Protein SpsA, Chain A"/>
    <property type="match status" value="1"/>
</dbReference>
<evidence type="ECO:0000256" key="5">
    <source>
        <dbReference type="ARBA" id="ARBA00048128"/>
    </source>
</evidence>